<dbReference type="Pfam" id="PF00665">
    <property type="entry name" value="rve"/>
    <property type="match status" value="1"/>
</dbReference>
<feature type="domain" description="Integrase catalytic" evidence="2">
    <location>
        <begin position="12"/>
        <end position="170"/>
    </location>
</feature>
<organism evidence="3">
    <name type="scientific">Lygus hesperus</name>
    <name type="common">Western plant bug</name>
    <dbReference type="NCBI Taxonomy" id="30085"/>
    <lineage>
        <taxon>Eukaryota</taxon>
        <taxon>Metazoa</taxon>
        <taxon>Ecdysozoa</taxon>
        <taxon>Arthropoda</taxon>
        <taxon>Hexapoda</taxon>
        <taxon>Insecta</taxon>
        <taxon>Pterygota</taxon>
        <taxon>Neoptera</taxon>
        <taxon>Paraneoptera</taxon>
        <taxon>Hemiptera</taxon>
        <taxon>Heteroptera</taxon>
        <taxon>Panheteroptera</taxon>
        <taxon>Cimicomorpha</taxon>
        <taxon>Miridae</taxon>
        <taxon>Mirini</taxon>
        <taxon>Lygus</taxon>
    </lineage>
</organism>
<dbReference type="InterPro" id="IPR001584">
    <property type="entry name" value="Integrase_cat-core"/>
</dbReference>
<evidence type="ECO:0000259" key="2">
    <source>
        <dbReference type="PROSITE" id="PS50994"/>
    </source>
</evidence>
<name>A0A0A9WLN3_LYGHE</name>
<protein>
    <submittedName>
        <fullName evidence="3">Pro-Pol polyprotein</fullName>
    </submittedName>
</protein>
<evidence type="ECO:0000256" key="1">
    <source>
        <dbReference type="SAM" id="MobiDB-lite"/>
    </source>
</evidence>
<proteinExistence type="predicted"/>
<dbReference type="InterPro" id="IPR012337">
    <property type="entry name" value="RNaseH-like_sf"/>
</dbReference>
<dbReference type="PANTHER" id="PTHR37984:SF5">
    <property type="entry name" value="PROTEIN NYNRIN-LIKE"/>
    <property type="match status" value="1"/>
</dbReference>
<dbReference type="EMBL" id="GBHO01037839">
    <property type="protein sequence ID" value="JAG05765.1"/>
    <property type="molecule type" value="Transcribed_RNA"/>
</dbReference>
<feature type="region of interest" description="Disordered" evidence="1">
    <location>
        <begin position="288"/>
        <end position="326"/>
    </location>
</feature>
<dbReference type="InterPro" id="IPR050951">
    <property type="entry name" value="Retrovirus_Pol_polyprotein"/>
</dbReference>
<dbReference type="SUPFAM" id="SSF53098">
    <property type="entry name" value="Ribonuclease H-like"/>
    <property type="match status" value="1"/>
</dbReference>
<dbReference type="PROSITE" id="PS50994">
    <property type="entry name" value="INTEGRASE"/>
    <property type="match status" value="1"/>
</dbReference>
<sequence>GKKDGQLMPIPKGDVPLATYHVDHLGPLESTSKQYRHIFAVIDAFTKVSWLYPTKSTSTAEVIKKLELQKSTFGNPMQIICDRGSAFTSHDFEEYCQKEDIRLHRVTTGLPRANGQIERLNRTILAVLSKLSIDEPTKWYKHVSDVQLAINSTYQRSINMSPFELLTGVKMKLSTPNLRYLVQEEMQKNFMDDRDSKRRAAKEQLLKVQEENRAGYNLRRRVATKYNLGDLVAIKKIQLSPKLKPKFAGPYKVINVKGNDTYDVEAADDIEGPTRTSTCAEYMKPWVGQPRRQSSQHGRVVGTKDGKACGASGSTEWVAAGRRQSI</sequence>
<gene>
    <name evidence="3" type="primary">pol_238</name>
    <name evidence="3" type="ORF">CM83_16345</name>
</gene>
<evidence type="ECO:0000313" key="3">
    <source>
        <dbReference type="EMBL" id="JAG05765.1"/>
    </source>
</evidence>
<dbReference type="InterPro" id="IPR036397">
    <property type="entry name" value="RNaseH_sf"/>
</dbReference>
<feature type="non-terminal residue" evidence="3">
    <location>
        <position position="1"/>
    </location>
</feature>
<dbReference type="Gene3D" id="3.30.420.10">
    <property type="entry name" value="Ribonuclease H-like superfamily/Ribonuclease H"/>
    <property type="match status" value="1"/>
</dbReference>
<dbReference type="AlphaFoldDB" id="A0A0A9WLN3"/>
<reference evidence="3" key="2">
    <citation type="submission" date="2014-07" db="EMBL/GenBank/DDBJ databases">
        <authorList>
            <person name="Hull J."/>
        </authorList>
    </citation>
    <scope>NUCLEOTIDE SEQUENCE</scope>
</reference>
<dbReference type="GO" id="GO:0015074">
    <property type="term" value="P:DNA integration"/>
    <property type="evidence" value="ECO:0007669"/>
    <property type="project" value="InterPro"/>
</dbReference>
<dbReference type="PANTHER" id="PTHR37984">
    <property type="entry name" value="PROTEIN CBG26694"/>
    <property type="match status" value="1"/>
</dbReference>
<dbReference type="GO" id="GO:0003676">
    <property type="term" value="F:nucleic acid binding"/>
    <property type="evidence" value="ECO:0007669"/>
    <property type="project" value="InterPro"/>
</dbReference>
<reference evidence="3" key="1">
    <citation type="journal article" date="2014" name="PLoS ONE">
        <title>Transcriptome-Based Identification of ABC Transporters in the Western Tarnished Plant Bug Lygus hesperus.</title>
        <authorList>
            <person name="Hull J.J."/>
            <person name="Chaney K."/>
            <person name="Geib S.M."/>
            <person name="Fabrick J.A."/>
            <person name="Brent C.S."/>
            <person name="Walsh D."/>
            <person name="Lavine L.C."/>
        </authorList>
    </citation>
    <scope>NUCLEOTIDE SEQUENCE</scope>
</reference>
<accession>A0A0A9WLN3</accession>